<name>A0A523RTB3_UNCAE</name>
<dbReference type="EMBL" id="SOKJ01000318">
    <property type="protein sequence ID" value="TET09018.1"/>
    <property type="molecule type" value="Genomic_DNA"/>
</dbReference>
<gene>
    <name evidence="1" type="ORF">E3J84_05555</name>
</gene>
<dbReference type="Proteomes" id="UP000316360">
    <property type="component" value="Unassembled WGS sequence"/>
</dbReference>
<dbReference type="SUPFAM" id="SSF53649">
    <property type="entry name" value="Alkaline phosphatase-like"/>
    <property type="match status" value="1"/>
</dbReference>
<reference evidence="1 2" key="1">
    <citation type="submission" date="2019-03" db="EMBL/GenBank/DDBJ databases">
        <title>Metabolic potential of uncultured bacteria and archaea associated with petroleum seepage in deep-sea sediments.</title>
        <authorList>
            <person name="Dong X."/>
            <person name="Hubert C."/>
        </authorList>
    </citation>
    <scope>NUCLEOTIDE SEQUENCE [LARGE SCALE GENOMIC DNA]</scope>
    <source>
        <strain evidence="1">E44_bin7</strain>
    </source>
</reference>
<evidence type="ECO:0000313" key="1">
    <source>
        <dbReference type="EMBL" id="TET09018.1"/>
    </source>
</evidence>
<dbReference type="Gene3D" id="3.40.720.10">
    <property type="entry name" value="Alkaline Phosphatase, subunit A"/>
    <property type="match status" value="1"/>
</dbReference>
<proteinExistence type="predicted"/>
<organism evidence="1 2">
    <name type="scientific">Aerophobetes bacterium</name>
    <dbReference type="NCBI Taxonomy" id="2030807"/>
    <lineage>
        <taxon>Bacteria</taxon>
        <taxon>Candidatus Aerophobota</taxon>
    </lineage>
</organism>
<sequence length="76" mass="9058">MQIISLQRVKCIPLYIYCPDDINELYNLEEDPQELHNLAGEPEVVGIEQTLKEKLLQWFIRTVDTVPHKWDKRGFF</sequence>
<protein>
    <submittedName>
        <fullName evidence="1">DUF4976 domain-containing protein</fullName>
    </submittedName>
</protein>
<dbReference type="AlphaFoldDB" id="A0A523RTB3"/>
<dbReference type="InterPro" id="IPR017850">
    <property type="entry name" value="Alkaline_phosphatase_core_sf"/>
</dbReference>
<comment type="caution">
    <text evidence="1">The sequence shown here is derived from an EMBL/GenBank/DDBJ whole genome shotgun (WGS) entry which is preliminary data.</text>
</comment>
<accession>A0A523RTB3</accession>
<evidence type="ECO:0000313" key="2">
    <source>
        <dbReference type="Proteomes" id="UP000316360"/>
    </source>
</evidence>